<dbReference type="Proteomes" id="UP001629260">
    <property type="component" value="Unassembled WGS sequence"/>
</dbReference>
<dbReference type="InterPro" id="IPR036156">
    <property type="entry name" value="Beta-gal/glucu_dom_sf"/>
</dbReference>
<dbReference type="InterPro" id="IPR017853">
    <property type="entry name" value="GH"/>
</dbReference>
<evidence type="ECO:0000256" key="3">
    <source>
        <dbReference type="ARBA" id="ARBA00007401"/>
    </source>
</evidence>
<dbReference type="EMBL" id="JBELQA010000006">
    <property type="protein sequence ID" value="MFL9831622.1"/>
    <property type="molecule type" value="Genomic_DNA"/>
</dbReference>
<comment type="cofactor">
    <cofactor evidence="2">
        <name>Ca(2+)</name>
        <dbReference type="ChEBI" id="CHEBI:29108"/>
    </cofactor>
</comment>
<accession>A0ABW8XW97</accession>
<comment type="catalytic activity">
    <reaction evidence="1">
        <text>Hydrolysis of terminal non-reducing beta-D-galactose residues in beta-D-galactosides.</text>
        <dbReference type="EC" id="3.2.1.23"/>
    </reaction>
</comment>
<evidence type="ECO:0000256" key="1">
    <source>
        <dbReference type="ARBA" id="ARBA00001412"/>
    </source>
</evidence>
<dbReference type="GO" id="GO:0016787">
    <property type="term" value="F:hydrolase activity"/>
    <property type="evidence" value="ECO:0007669"/>
    <property type="project" value="UniProtKB-KW"/>
</dbReference>
<name>A0ABW8XW97_9FLAO</name>
<dbReference type="PANTHER" id="PTHR46323">
    <property type="entry name" value="BETA-GALACTOSIDASE"/>
    <property type="match status" value="1"/>
</dbReference>
<dbReference type="SUPFAM" id="SSF51445">
    <property type="entry name" value="(Trans)glycosidases"/>
    <property type="match status" value="1"/>
</dbReference>
<dbReference type="InterPro" id="IPR014718">
    <property type="entry name" value="GH-type_carb-bd"/>
</dbReference>
<dbReference type="SUPFAM" id="SSF49303">
    <property type="entry name" value="beta-Galactosidase/glucuronidase domain"/>
    <property type="match status" value="2"/>
</dbReference>
<dbReference type="Gene3D" id="2.60.40.10">
    <property type="entry name" value="Immunoglobulins"/>
    <property type="match status" value="2"/>
</dbReference>
<keyword evidence="7" id="KW-0106">Calcium</keyword>
<organism evidence="12 13">
    <name type="scientific">Flavobacterium plantiphilum</name>
    <dbReference type="NCBI Taxonomy" id="3163297"/>
    <lineage>
        <taxon>Bacteria</taxon>
        <taxon>Pseudomonadati</taxon>
        <taxon>Bacteroidota</taxon>
        <taxon>Flavobacteriia</taxon>
        <taxon>Flavobacteriales</taxon>
        <taxon>Flavobacteriaceae</taxon>
        <taxon>Flavobacterium</taxon>
    </lineage>
</organism>
<comment type="similarity">
    <text evidence="3">Belongs to the glycosyl hydrolase 2 family.</text>
</comment>
<dbReference type="InterPro" id="IPR032312">
    <property type="entry name" value="LacZ_4"/>
</dbReference>
<evidence type="ECO:0000256" key="8">
    <source>
        <dbReference type="ARBA" id="ARBA00023295"/>
    </source>
</evidence>
<sequence length="1049" mass="121131">MKISFSAILLLLTVSLSCLAQESTPFWLNEKINEDNRLPMHASYYVYENEAVAKEGGWKKSKNYISLNGVWKFKYFENPNDLTEGFENINFDDSAWDHFKVPANWDVNGYGYPVYTNTTYDFEPVIKVNPPFVPTTYNPVGIYRKTFIIGSDWLKKAILLHVGAAKSNLSVWVNGKYVGYGEDGKLPQEFQLNAFLKEGENSIVLKVMKWNDGSYLECQDFWRMSGITRDTYLYARNNSHLVDFEIISDLDKSYTDGSLKIKTSFSEINKKDKYTLEVQLKDKETLIASQSIKIEAATEKNVFNFEVKNPKKWSAEIPNLYQVYFFLKDKKGNIIEVIPQNVGFRKVEIKGGQLLVNGKAIYIKGVNRQETDPVTGQTISRERMEQDISILKQYNINAVRMSHYPNDEYFYELCDKYGIYVVDEANLESHGMGYEITKTLGNNPNWELAHWQRISRMVERDKNHPSVIIWSMGNEAGNGYNFYRAYLWLKNRDVSRPVQYERASTSGWEGKSMKFEWNSDIIDPQYSSPKGMQEYIAAIPNPDRPYILSEYAHAMGNSMGNFKDYWDLFRKEKNFQGGFIWDMIDQSVYKTREDGTKVFAYGGDFGPKGGPSANNFLNNGVFNPERKPNPHAFEAKNVLQNILTSWEDKERFSIKIFNEFFFRDLKNVKLNWTLVLDGVEDTKGTIEDLAIHPQQEISVQLPVDLQGKEYKEAFVNISYTLKGEEPFLTKGFEIASEQLHLKGNWENNLAVAGDAKITVAKNDQSIIFKSNQSEITFDKKTGFISGYIFNKEAILKEGFQLRPDFWRAPTDNDMGANFQKNLLVWKQAMENPDLVSFDYAVAKNNKMTAKAIYKLIPVNAVLVLTYEFNSKGELLVNQSLTIAKDKEVPMLPRFGMEMILPENFETIAYYGRGPIENYADRKYNTKVGLYHQTVSEQYYPYIRPQETGNKTDLRWLELSDDKIKLKVESDELFNMTALHYLTEDLDDGLEKEQRNAADLKERDLTSLKIDSKQMGLGGIDSWGAWPMENYLLKAKNYQYRFKITPSLKK</sequence>
<dbReference type="SUPFAM" id="SSF49785">
    <property type="entry name" value="Galactose-binding domain-like"/>
    <property type="match status" value="1"/>
</dbReference>
<protein>
    <recommendedName>
        <fullName evidence="5">beta-galactosidase</fullName>
        <ecNumber evidence="5">3.2.1.23</ecNumber>
    </recommendedName>
    <alternativeName>
        <fullName evidence="9">Lactase</fullName>
    </alternativeName>
</protein>
<evidence type="ECO:0000256" key="6">
    <source>
        <dbReference type="ARBA" id="ARBA00022801"/>
    </source>
</evidence>
<evidence type="ECO:0000259" key="11">
    <source>
        <dbReference type="SMART" id="SM01038"/>
    </source>
</evidence>
<dbReference type="InterPro" id="IPR050347">
    <property type="entry name" value="Bact_Beta-galactosidase"/>
</dbReference>
<dbReference type="InterPro" id="IPR006104">
    <property type="entry name" value="Glyco_hydro_2_N"/>
</dbReference>
<evidence type="ECO:0000256" key="4">
    <source>
        <dbReference type="ARBA" id="ARBA00011245"/>
    </source>
</evidence>
<dbReference type="SMART" id="SM01038">
    <property type="entry name" value="Bgal_small_N"/>
    <property type="match status" value="1"/>
</dbReference>
<dbReference type="PANTHER" id="PTHR46323:SF2">
    <property type="entry name" value="BETA-GALACTOSIDASE"/>
    <property type="match status" value="1"/>
</dbReference>
<keyword evidence="8" id="KW-0326">Glycosidase</keyword>
<comment type="subunit">
    <text evidence="4">Monomer.</text>
</comment>
<evidence type="ECO:0000256" key="2">
    <source>
        <dbReference type="ARBA" id="ARBA00001913"/>
    </source>
</evidence>
<dbReference type="PROSITE" id="PS00608">
    <property type="entry name" value="GLYCOSYL_HYDROL_F2_2"/>
    <property type="match status" value="1"/>
</dbReference>
<dbReference type="InterPro" id="IPR006102">
    <property type="entry name" value="Ig-like_GH2"/>
</dbReference>
<feature type="domain" description="Beta galactosidase small chain/" evidence="11">
    <location>
        <begin position="767"/>
        <end position="1044"/>
    </location>
</feature>
<feature type="signal peptide" evidence="10">
    <location>
        <begin position="1"/>
        <end position="20"/>
    </location>
</feature>
<dbReference type="Pfam" id="PF02837">
    <property type="entry name" value="Glyco_hydro_2_N"/>
    <property type="match status" value="1"/>
</dbReference>
<reference evidence="12 13" key="1">
    <citation type="submission" date="2024-06" db="EMBL/GenBank/DDBJ databases">
        <authorList>
            <person name="Kaempfer P."/>
            <person name="Viver T."/>
        </authorList>
    </citation>
    <scope>NUCLEOTIDE SEQUENCE [LARGE SCALE GENOMIC DNA]</scope>
    <source>
        <strain evidence="12 13">ST-87</strain>
    </source>
</reference>
<dbReference type="Gene3D" id="3.20.20.80">
    <property type="entry name" value="Glycosidases"/>
    <property type="match status" value="1"/>
</dbReference>
<dbReference type="Gene3D" id="2.70.98.10">
    <property type="match status" value="1"/>
</dbReference>
<gene>
    <name evidence="12" type="ORF">ABS764_12265</name>
</gene>
<evidence type="ECO:0000313" key="12">
    <source>
        <dbReference type="EMBL" id="MFL9831622.1"/>
    </source>
</evidence>
<dbReference type="SUPFAM" id="SSF74650">
    <property type="entry name" value="Galactose mutarotase-like"/>
    <property type="match status" value="1"/>
</dbReference>
<dbReference type="Pfam" id="PF16353">
    <property type="entry name" value="LacZ_4"/>
    <property type="match status" value="1"/>
</dbReference>
<evidence type="ECO:0000256" key="5">
    <source>
        <dbReference type="ARBA" id="ARBA00012756"/>
    </source>
</evidence>
<comment type="caution">
    <text evidence="12">The sequence shown here is derived from an EMBL/GenBank/DDBJ whole genome shotgun (WGS) entry which is preliminary data.</text>
</comment>
<evidence type="ECO:0000256" key="9">
    <source>
        <dbReference type="ARBA" id="ARBA00032230"/>
    </source>
</evidence>
<dbReference type="InterPro" id="IPR006103">
    <property type="entry name" value="Glyco_hydro_2_cat"/>
</dbReference>
<dbReference type="InterPro" id="IPR023232">
    <property type="entry name" value="Glyco_hydro_2_AS"/>
</dbReference>
<dbReference type="PRINTS" id="PR00132">
    <property type="entry name" value="GLHYDRLASE2"/>
</dbReference>
<dbReference type="Pfam" id="PF02929">
    <property type="entry name" value="Bgal_small_N"/>
    <property type="match status" value="1"/>
</dbReference>
<evidence type="ECO:0000256" key="7">
    <source>
        <dbReference type="ARBA" id="ARBA00022837"/>
    </source>
</evidence>
<dbReference type="Pfam" id="PF02836">
    <property type="entry name" value="Glyco_hydro_2_C"/>
    <property type="match status" value="1"/>
</dbReference>
<dbReference type="InterPro" id="IPR004199">
    <property type="entry name" value="B-gal_small/dom_5"/>
</dbReference>
<proteinExistence type="inferred from homology"/>
<dbReference type="InterPro" id="IPR008979">
    <property type="entry name" value="Galactose-bd-like_sf"/>
</dbReference>
<dbReference type="InterPro" id="IPR013783">
    <property type="entry name" value="Ig-like_fold"/>
</dbReference>
<dbReference type="InterPro" id="IPR011013">
    <property type="entry name" value="Gal_mutarotase_sf_dom"/>
</dbReference>
<dbReference type="RefSeq" id="WP_408082091.1">
    <property type="nucleotide sequence ID" value="NZ_JBELQA010000006.1"/>
</dbReference>
<dbReference type="EC" id="3.2.1.23" evidence="5"/>
<keyword evidence="10" id="KW-0732">Signal</keyword>
<dbReference type="Gene3D" id="2.60.120.260">
    <property type="entry name" value="Galactose-binding domain-like"/>
    <property type="match status" value="1"/>
</dbReference>
<keyword evidence="13" id="KW-1185">Reference proteome</keyword>
<keyword evidence="6 12" id="KW-0378">Hydrolase</keyword>
<dbReference type="Pfam" id="PF00703">
    <property type="entry name" value="Glyco_hydro_2"/>
    <property type="match status" value="1"/>
</dbReference>
<evidence type="ECO:0000256" key="10">
    <source>
        <dbReference type="SAM" id="SignalP"/>
    </source>
</evidence>
<dbReference type="PROSITE" id="PS51257">
    <property type="entry name" value="PROKAR_LIPOPROTEIN"/>
    <property type="match status" value="1"/>
</dbReference>
<evidence type="ECO:0000313" key="13">
    <source>
        <dbReference type="Proteomes" id="UP001629260"/>
    </source>
</evidence>
<dbReference type="InterPro" id="IPR006101">
    <property type="entry name" value="Glyco_hydro_2"/>
</dbReference>
<feature type="chain" id="PRO_5046049164" description="beta-galactosidase" evidence="10">
    <location>
        <begin position="21"/>
        <end position="1049"/>
    </location>
</feature>